<evidence type="ECO:0000256" key="6">
    <source>
        <dbReference type="ARBA" id="ARBA00023163"/>
    </source>
</evidence>
<evidence type="ECO:0000256" key="5">
    <source>
        <dbReference type="ARBA" id="ARBA00023125"/>
    </source>
</evidence>
<comment type="caution">
    <text evidence="11">The sequence shown here is derived from an EMBL/GenBank/DDBJ whole genome shotgun (WGS) entry which is preliminary data.</text>
</comment>
<dbReference type="Proteomes" id="UP000663852">
    <property type="component" value="Unassembled WGS sequence"/>
</dbReference>
<dbReference type="Proteomes" id="UP000663828">
    <property type="component" value="Unassembled WGS sequence"/>
</dbReference>
<dbReference type="Pfam" id="PF00105">
    <property type="entry name" value="zf-C4"/>
    <property type="match status" value="1"/>
</dbReference>
<dbReference type="Gene3D" id="3.30.50.10">
    <property type="entry name" value="Erythroid Transcription Factor GATA-1, subunit A"/>
    <property type="match status" value="1"/>
</dbReference>
<dbReference type="InterPro" id="IPR001628">
    <property type="entry name" value="Znf_hrmn_rcpt"/>
</dbReference>
<evidence type="ECO:0000256" key="4">
    <source>
        <dbReference type="ARBA" id="ARBA00023015"/>
    </source>
</evidence>
<evidence type="ECO:0000256" key="8">
    <source>
        <dbReference type="ARBA" id="ARBA00023242"/>
    </source>
</evidence>
<dbReference type="GO" id="GO:0000122">
    <property type="term" value="P:negative regulation of transcription by RNA polymerase II"/>
    <property type="evidence" value="ECO:0007669"/>
    <property type="project" value="TreeGrafter"/>
</dbReference>
<accession>A0A813SRD7</accession>
<evidence type="ECO:0000256" key="3">
    <source>
        <dbReference type="ARBA" id="ARBA00022833"/>
    </source>
</evidence>
<dbReference type="PANTHER" id="PTHR24082">
    <property type="entry name" value="NUCLEAR HORMONE RECEPTOR"/>
    <property type="match status" value="1"/>
</dbReference>
<keyword evidence="8" id="KW-0539">Nucleus</keyword>
<keyword evidence="6" id="KW-0804">Transcription</keyword>
<sequence length="388" mass="45399">MDDYDTISQDASDFSDSLSISLNNKGKYGQLGLCSICGARSSGINFDVMTCSSCKAFFRRNGVKPLHQFVCRASGDCRIDERSRRQCTACRLRKCFEMGMVKERIRTEEQNQRHRALVEENRRQKLKKCQQQQQEKEQRKNQKVYTNCRKEPIYSSSSSYSCDDQTDLICEIFLESVREVISDEFRLDLNYDVTDGLNQYCIPVSSLITFSKHLSQFQQLPVDDRLILLKNNTKVLLPMFIHLLSTTTKTRIYFHHPGLHNINEKISYTYSLFSYNMPDDNKLLVLFFVVLLFSSSLLTRKSLYDAGQMNDHSRQMARYTYDEYTQLIWLYVSEKYDDDYGQAALVYMKIITTFLQLQNLTNEIYDIIECSVQVDRLHMIMQSVLHLI</sequence>
<protein>
    <recommendedName>
        <fullName evidence="10">Nuclear receptor domain-containing protein</fullName>
    </recommendedName>
</protein>
<evidence type="ECO:0000313" key="13">
    <source>
        <dbReference type="Proteomes" id="UP000663828"/>
    </source>
</evidence>
<evidence type="ECO:0000313" key="14">
    <source>
        <dbReference type="Proteomes" id="UP000663852"/>
    </source>
</evidence>
<dbReference type="GO" id="GO:0000978">
    <property type="term" value="F:RNA polymerase II cis-regulatory region sequence-specific DNA binding"/>
    <property type="evidence" value="ECO:0007669"/>
    <property type="project" value="TreeGrafter"/>
</dbReference>
<dbReference type="PROSITE" id="PS00031">
    <property type="entry name" value="NUCLEAR_REC_DBD_1"/>
    <property type="match status" value="1"/>
</dbReference>
<dbReference type="GO" id="GO:0004879">
    <property type="term" value="F:nuclear receptor activity"/>
    <property type="evidence" value="ECO:0007669"/>
    <property type="project" value="TreeGrafter"/>
</dbReference>
<evidence type="ECO:0000313" key="12">
    <source>
        <dbReference type="EMBL" id="CAF1419956.1"/>
    </source>
</evidence>
<keyword evidence="1" id="KW-0479">Metal-binding</keyword>
<keyword evidence="5" id="KW-0238">DNA-binding</keyword>
<evidence type="ECO:0000256" key="2">
    <source>
        <dbReference type="ARBA" id="ARBA00022771"/>
    </source>
</evidence>
<keyword evidence="2" id="KW-0863">Zinc-finger</keyword>
<evidence type="ECO:0000259" key="10">
    <source>
        <dbReference type="PROSITE" id="PS51030"/>
    </source>
</evidence>
<gene>
    <name evidence="11" type="ORF">EDS130_LOCUS5015</name>
    <name evidence="12" type="ORF">XAT740_LOCUS35162</name>
</gene>
<dbReference type="GO" id="GO:0045944">
    <property type="term" value="P:positive regulation of transcription by RNA polymerase II"/>
    <property type="evidence" value="ECO:0007669"/>
    <property type="project" value="TreeGrafter"/>
</dbReference>
<organism evidence="11 14">
    <name type="scientific">Adineta ricciae</name>
    <name type="common">Rotifer</name>
    <dbReference type="NCBI Taxonomy" id="249248"/>
    <lineage>
        <taxon>Eukaryota</taxon>
        <taxon>Metazoa</taxon>
        <taxon>Spiralia</taxon>
        <taxon>Gnathifera</taxon>
        <taxon>Rotifera</taxon>
        <taxon>Eurotatoria</taxon>
        <taxon>Bdelloidea</taxon>
        <taxon>Adinetida</taxon>
        <taxon>Adinetidae</taxon>
        <taxon>Adineta</taxon>
    </lineage>
</organism>
<evidence type="ECO:0000313" key="11">
    <source>
        <dbReference type="EMBL" id="CAF0804333.1"/>
    </source>
</evidence>
<evidence type="ECO:0000256" key="1">
    <source>
        <dbReference type="ARBA" id="ARBA00022723"/>
    </source>
</evidence>
<dbReference type="SMART" id="SM00399">
    <property type="entry name" value="ZnF_C4"/>
    <property type="match status" value="1"/>
</dbReference>
<dbReference type="PANTHER" id="PTHR24082:SF283">
    <property type="entry name" value="NUCLEAR HORMONE RECEPTOR HR96"/>
    <property type="match status" value="1"/>
</dbReference>
<evidence type="ECO:0000256" key="9">
    <source>
        <dbReference type="SAM" id="Coils"/>
    </source>
</evidence>
<evidence type="ECO:0000256" key="7">
    <source>
        <dbReference type="ARBA" id="ARBA00023170"/>
    </source>
</evidence>
<dbReference type="PRINTS" id="PR00047">
    <property type="entry name" value="STROIDFINGER"/>
</dbReference>
<dbReference type="GO" id="GO:0008270">
    <property type="term" value="F:zinc ion binding"/>
    <property type="evidence" value="ECO:0007669"/>
    <property type="project" value="UniProtKB-KW"/>
</dbReference>
<dbReference type="InterPro" id="IPR035500">
    <property type="entry name" value="NHR-like_dom_sf"/>
</dbReference>
<dbReference type="GO" id="GO:0030154">
    <property type="term" value="P:cell differentiation"/>
    <property type="evidence" value="ECO:0007669"/>
    <property type="project" value="TreeGrafter"/>
</dbReference>
<dbReference type="SUPFAM" id="SSF48508">
    <property type="entry name" value="Nuclear receptor ligand-binding domain"/>
    <property type="match status" value="1"/>
</dbReference>
<dbReference type="OrthoDB" id="6355676at2759"/>
<dbReference type="PROSITE" id="PS51030">
    <property type="entry name" value="NUCLEAR_REC_DBD_2"/>
    <property type="match status" value="1"/>
</dbReference>
<keyword evidence="3" id="KW-0862">Zinc</keyword>
<dbReference type="AlphaFoldDB" id="A0A813SRD7"/>
<dbReference type="InterPro" id="IPR050234">
    <property type="entry name" value="Nuclear_hormone_rcpt_NR1"/>
</dbReference>
<dbReference type="EMBL" id="CAJNOR010003499">
    <property type="protein sequence ID" value="CAF1419956.1"/>
    <property type="molecule type" value="Genomic_DNA"/>
</dbReference>
<keyword evidence="4" id="KW-0805">Transcription regulation</keyword>
<dbReference type="Gene3D" id="1.10.565.10">
    <property type="entry name" value="Retinoid X Receptor"/>
    <property type="match status" value="1"/>
</dbReference>
<dbReference type="EMBL" id="CAJNOJ010000013">
    <property type="protein sequence ID" value="CAF0804333.1"/>
    <property type="molecule type" value="Genomic_DNA"/>
</dbReference>
<dbReference type="SUPFAM" id="SSF57716">
    <property type="entry name" value="Glucocorticoid receptor-like (DNA-binding domain)"/>
    <property type="match status" value="1"/>
</dbReference>
<name>A0A813SRD7_ADIRI</name>
<dbReference type="InterPro" id="IPR013088">
    <property type="entry name" value="Znf_NHR/GATA"/>
</dbReference>
<proteinExistence type="predicted"/>
<feature type="coiled-coil region" evidence="9">
    <location>
        <begin position="115"/>
        <end position="142"/>
    </location>
</feature>
<keyword evidence="13" id="KW-1185">Reference proteome</keyword>
<reference evidence="11" key="1">
    <citation type="submission" date="2021-02" db="EMBL/GenBank/DDBJ databases">
        <authorList>
            <person name="Nowell W R."/>
        </authorList>
    </citation>
    <scope>NUCLEOTIDE SEQUENCE</scope>
</reference>
<feature type="domain" description="Nuclear receptor" evidence="10">
    <location>
        <begin position="31"/>
        <end position="107"/>
    </location>
</feature>
<keyword evidence="7" id="KW-0675">Receptor</keyword>
<keyword evidence="9" id="KW-0175">Coiled coil</keyword>